<dbReference type="InterPro" id="IPR005097">
    <property type="entry name" value="Sacchrp_dh_NADP-bd"/>
</dbReference>
<feature type="non-terminal residue" evidence="6">
    <location>
        <position position="1"/>
    </location>
</feature>
<dbReference type="AlphaFoldDB" id="A0A8H8DIB3"/>
<keyword evidence="3" id="KW-0028">Amino-acid biosynthesis</keyword>
<keyword evidence="3" id="KW-0457">Lysine biosynthesis</keyword>
<protein>
    <submittedName>
        <fullName evidence="6">Saccharopine dehydrogenase-domain-containing protein</fullName>
    </submittedName>
</protein>
<organism evidence="6 7">
    <name type="scientific">Olpidium bornovanus</name>
    <dbReference type="NCBI Taxonomy" id="278681"/>
    <lineage>
        <taxon>Eukaryota</taxon>
        <taxon>Fungi</taxon>
        <taxon>Fungi incertae sedis</taxon>
        <taxon>Olpidiomycota</taxon>
        <taxon>Olpidiomycotina</taxon>
        <taxon>Olpidiomycetes</taxon>
        <taxon>Olpidiales</taxon>
        <taxon>Olpidiaceae</taxon>
        <taxon>Olpidium</taxon>
    </lineage>
</organism>
<dbReference type="FunFam" id="3.30.360.10:FF:000008">
    <property type="entry name" value="Alpha-aminoadipic semialdehyde synthase, mitochondrial"/>
    <property type="match status" value="1"/>
</dbReference>
<dbReference type="InterPro" id="IPR051168">
    <property type="entry name" value="AASS"/>
</dbReference>
<dbReference type="Gene3D" id="3.40.50.720">
    <property type="entry name" value="NAD(P)-binding Rossmann-like Domain"/>
    <property type="match status" value="1"/>
</dbReference>
<keyword evidence="1" id="KW-0521">NADP</keyword>
<feature type="domain" description="Saccharopine dehydrogenase NADP binding" evidence="4">
    <location>
        <begin position="107"/>
        <end position="222"/>
    </location>
</feature>
<reference evidence="6 7" key="1">
    <citation type="journal article" name="Sci. Rep.">
        <title>Genome-scale phylogenetic analyses confirm Olpidium as the closest living zoosporic fungus to the non-flagellated, terrestrial fungi.</title>
        <authorList>
            <person name="Chang Y."/>
            <person name="Rochon D."/>
            <person name="Sekimoto S."/>
            <person name="Wang Y."/>
            <person name="Chovatia M."/>
            <person name="Sandor L."/>
            <person name="Salamov A."/>
            <person name="Grigoriev I.V."/>
            <person name="Stajich J.E."/>
            <person name="Spatafora J.W."/>
        </authorList>
    </citation>
    <scope>NUCLEOTIDE SEQUENCE [LARGE SCALE GENOMIC DNA]</scope>
    <source>
        <strain evidence="6">S191</strain>
    </source>
</reference>
<dbReference type="GO" id="GO:0019878">
    <property type="term" value="P:lysine biosynthetic process via aminoadipic acid"/>
    <property type="evidence" value="ECO:0007669"/>
    <property type="project" value="TreeGrafter"/>
</dbReference>
<evidence type="ECO:0000259" key="5">
    <source>
        <dbReference type="Pfam" id="PF16653"/>
    </source>
</evidence>
<dbReference type="InterPro" id="IPR036291">
    <property type="entry name" value="NAD(P)-bd_dom_sf"/>
</dbReference>
<evidence type="ECO:0000313" key="7">
    <source>
        <dbReference type="Proteomes" id="UP000673691"/>
    </source>
</evidence>
<sequence length="585" mass="64007">VEQPGLQVLSVDNLPTEFPLEASNHFSECLLPFVKEMVRRQFADCPWFGTTAKENWDHPVLKRAIIAEGGNLAQSYTHLKRAIEKSVGSSPVEMVTCTTRGRESKRVLLLGSGMVAGPLVDYLLRIEDVHVVIASNDRSEATSLAKDRDRTEVVNLDVANAAMVSQLVSRADVVVSLVPAPLHPTVAQSCIKERKHMVTASYISPAMRSLDEDAKQAGVAIMNEIGLDPGIDHLTAMRTIDEVKHEGGKIRSFISWCGGLPAPEFSDLPLAYKFSWSPRGVLTAGKNASRFKMAGKLEEVPGHRLLPSRFPTVPLGFSGFAFEGLANRDALQYTDTYALPPVGEMETMFRGTLRYKGFADMMYRFSRLGFLGTENMDGYEFRGWPDFLDKLLAPGSVHLTDGDRRRLIAEKAGFPDDGDPNAAGKFRDALRFFGLLPGCAAGGAGGALAAPPANTPKTPLDMFCALLSRRLRYLPGERDMVVLQHEFGVETRSGRRETRTSTFVAYGGPQYTAMAKTVGYPAAIAAELLLRGQIHERGVLAPVSPHVYNPIIERLEKEGIRVTECTREGGGMVQGGLRCRDAGWP</sequence>
<dbReference type="Pfam" id="PF16653">
    <property type="entry name" value="Sacchrp_dh_C"/>
    <property type="match status" value="1"/>
</dbReference>
<name>A0A8H8DIB3_9FUNG</name>
<dbReference type="Pfam" id="PF03435">
    <property type="entry name" value="Sacchrp_dh_NADP"/>
    <property type="match status" value="1"/>
</dbReference>
<dbReference type="EMBL" id="JAEFCI010007739">
    <property type="protein sequence ID" value="KAG5458902.1"/>
    <property type="molecule type" value="Genomic_DNA"/>
</dbReference>
<evidence type="ECO:0000259" key="4">
    <source>
        <dbReference type="Pfam" id="PF03435"/>
    </source>
</evidence>
<dbReference type="InterPro" id="IPR032095">
    <property type="entry name" value="Sacchrp_dh-like_C"/>
</dbReference>
<feature type="domain" description="Saccharopine dehydrogenase-like C-terminal" evidence="5">
    <location>
        <begin position="226"/>
        <end position="560"/>
    </location>
</feature>
<dbReference type="PANTHER" id="PTHR11133:SF22">
    <property type="entry name" value="ALPHA-AMINOADIPIC SEMIALDEHYDE SYNTHASE, MITOCHONDRIAL"/>
    <property type="match status" value="1"/>
</dbReference>
<dbReference type="GO" id="GO:0004753">
    <property type="term" value="F:saccharopine dehydrogenase activity"/>
    <property type="evidence" value="ECO:0007669"/>
    <property type="project" value="TreeGrafter"/>
</dbReference>
<evidence type="ECO:0000256" key="3">
    <source>
        <dbReference type="ARBA" id="ARBA00023154"/>
    </source>
</evidence>
<dbReference type="Gene3D" id="3.30.360.10">
    <property type="entry name" value="Dihydrodipicolinate Reductase, domain 2"/>
    <property type="match status" value="1"/>
</dbReference>
<dbReference type="GO" id="GO:0005737">
    <property type="term" value="C:cytoplasm"/>
    <property type="evidence" value="ECO:0007669"/>
    <property type="project" value="TreeGrafter"/>
</dbReference>
<dbReference type="OrthoDB" id="10059875at2759"/>
<keyword evidence="2" id="KW-0560">Oxidoreductase</keyword>
<dbReference type="PANTHER" id="PTHR11133">
    <property type="entry name" value="SACCHAROPINE DEHYDROGENASE"/>
    <property type="match status" value="1"/>
</dbReference>
<dbReference type="SUPFAM" id="SSF51735">
    <property type="entry name" value="NAD(P)-binding Rossmann-fold domains"/>
    <property type="match status" value="1"/>
</dbReference>
<dbReference type="Gene3D" id="1.10.1870.10">
    <property type="entry name" value="Domain 3, Saccharopine reductase"/>
    <property type="match status" value="1"/>
</dbReference>
<dbReference type="Proteomes" id="UP000673691">
    <property type="component" value="Unassembled WGS sequence"/>
</dbReference>
<dbReference type="FunFam" id="3.40.50.720:FF:000072">
    <property type="entry name" value="Saccharopine dehydrogenase [NADP(+), L-glutamate-forming]"/>
    <property type="match status" value="1"/>
</dbReference>
<keyword evidence="7" id="KW-1185">Reference proteome</keyword>
<dbReference type="SUPFAM" id="SSF55347">
    <property type="entry name" value="Glyceraldehyde-3-phosphate dehydrogenase-like, C-terminal domain"/>
    <property type="match status" value="1"/>
</dbReference>
<evidence type="ECO:0000313" key="6">
    <source>
        <dbReference type="EMBL" id="KAG5458902.1"/>
    </source>
</evidence>
<comment type="caution">
    <text evidence="6">The sequence shown here is derived from an EMBL/GenBank/DDBJ whole genome shotgun (WGS) entry which is preliminary data.</text>
</comment>
<proteinExistence type="predicted"/>
<evidence type="ECO:0000256" key="1">
    <source>
        <dbReference type="ARBA" id="ARBA00022857"/>
    </source>
</evidence>
<evidence type="ECO:0000256" key="2">
    <source>
        <dbReference type="ARBA" id="ARBA00023002"/>
    </source>
</evidence>
<gene>
    <name evidence="6" type="ORF">BJ554DRAFT_787</name>
</gene>
<accession>A0A8H8DIB3</accession>